<dbReference type="Pfam" id="PF08718">
    <property type="entry name" value="GLTP"/>
    <property type="match status" value="1"/>
</dbReference>
<organism evidence="2 3">
    <name type="scientific">Thalassiosira pseudonana</name>
    <name type="common">Marine diatom</name>
    <name type="synonym">Cyclotella nana</name>
    <dbReference type="NCBI Taxonomy" id="35128"/>
    <lineage>
        <taxon>Eukaryota</taxon>
        <taxon>Sar</taxon>
        <taxon>Stramenopiles</taxon>
        <taxon>Ochrophyta</taxon>
        <taxon>Bacillariophyta</taxon>
        <taxon>Coscinodiscophyceae</taxon>
        <taxon>Thalassiosirophycidae</taxon>
        <taxon>Thalassiosirales</taxon>
        <taxon>Thalassiosiraceae</taxon>
        <taxon>Thalassiosira</taxon>
    </lineage>
</organism>
<dbReference type="HOGENOM" id="CLU_981727_0_0_1"/>
<dbReference type="STRING" id="35128.B8LE45"/>
<dbReference type="GeneID" id="7447309"/>
<dbReference type="InParanoid" id="B8LE45"/>
<dbReference type="GO" id="GO:1902388">
    <property type="term" value="F:ceramide 1-phosphate transfer activity"/>
    <property type="evidence" value="ECO:0000318"/>
    <property type="project" value="GO_Central"/>
</dbReference>
<dbReference type="eggNOG" id="KOG3221">
    <property type="taxonomic scope" value="Eukaryota"/>
</dbReference>
<dbReference type="EMBL" id="DS999428">
    <property type="protein sequence ID" value="EED86406.1"/>
    <property type="molecule type" value="Genomic_DNA"/>
</dbReference>
<dbReference type="PANTHER" id="PTHR10219">
    <property type="entry name" value="GLYCOLIPID TRANSFER PROTEIN-RELATED"/>
    <property type="match status" value="1"/>
</dbReference>
<dbReference type="AlphaFoldDB" id="B8LE45"/>
<feature type="domain" description="Glycolipid transfer protein" evidence="1">
    <location>
        <begin position="104"/>
        <end position="283"/>
    </location>
</feature>
<evidence type="ECO:0000313" key="3">
    <source>
        <dbReference type="Proteomes" id="UP000001449"/>
    </source>
</evidence>
<evidence type="ECO:0000313" key="2">
    <source>
        <dbReference type="EMBL" id="EED86406.1"/>
    </source>
</evidence>
<gene>
    <name evidence="2" type="ORF">THAPSDRAFT_bd1786</name>
</gene>
<dbReference type="OMA" id="PYHGWML"/>
<dbReference type="PaxDb" id="35128-Thapsdraft1786"/>
<reference evidence="2 3" key="2">
    <citation type="journal article" date="2008" name="Nature">
        <title>The Phaeodactylum genome reveals the evolutionary history of diatom genomes.</title>
        <authorList>
            <person name="Bowler C."/>
            <person name="Allen A.E."/>
            <person name="Badger J.H."/>
            <person name="Grimwood J."/>
            <person name="Jabbari K."/>
            <person name="Kuo A."/>
            <person name="Maheswari U."/>
            <person name="Martens C."/>
            <person name="Maumus F."/>
            <person name="Otillar R.P."/>
            <person name="Rayko E."/>
            <person name="Salamov A."/>
            <person name="Vandepoele K."/>
            <person name="Beszteri B."/>
            <person name="Gruber A."/>
            <person name="Heijde M."/>
            <person name="Katinka M."/>
            <person name="Mock T."/>
            <person name="Valentin K."/>
            <person name="Verret F."/>
            <person name="Berges J.A."/>
            <person name="Brownlee C."/>
            <person name="Cadoret J.P."/>
            <person name="Chiovitti A."/>
            <person name="Choi C.J."/>
            <person name="Coesel S."/>
            <person name="De Martino A."/>
            <person name="Detter J.C."/>
            <person name="Durkin C."/>
            <person name="Falciatore A."/>
            <person name="Fournet J."/>
            <person name="Haruta M."/>
            <person name="Huysman M.J."/>
            <person name="Jenkins B.D."/>
            <person name="Jiroutova K."/>
            <person name="Jorgensen R.E."/>
            <person name="Joubert Y."/>
            <person name="Kaplan A."/>
            <person name="Kroger N."/>
            <person name="Kroth P.G."/>
            <person name="La Roche J."/>
            <person name="Lindquist E."/>
            <person name="Lommer M."/>
            <person name="Martin-Jezequel V."/>
            <person name="Lopez P.J."/>
            <person name="Lucas S."/>
            <person name="Mangogna M."/>
            <person name="McGinnis K."/>
            <person name="Medlin L.K."/>
            <person name="Montsant A."/>
            <person name="Oudot-Le Secq M.P."/>
            <person name="Napoli C."/>
            <person name="Obornik M."/>
            <person name="Parker M.S."/>
            <person name="Petit J.L."/>
            <person name="Porcel B.M."/>
            <person name="Poulsen N."/>
            <person name="Robison M."/>
            <person name="Rychlewski L."/>
            <person name="Rynearson T.A."/>
            <person name="Schmutz J."/>
            <person name="Shapiro H."/>
            <person name="Siaut M."/>
            <person name="Stanley M."/>
            <person name="Sussman M.R."/>
            <person name="Taylor A.R."/>
            <person name="Vardi A."/>
            <person name="von Dassow P."/>
            <person name="Vyverman W."/>
            <person name="Willis A."/>
            <person name="Wyrwicz L.S."/>
            <person name="Rokhsar D.S."/>
            <person name="Weissenbach J."/>
            <person name="Armbrust E.V."/>
            <person name="Green B.R."/>
            <person name="Van de Peer Y."/>
            <person name="Grigoriev I.V."/>
        </authorList>
    </citation>
    <scope>NUCLEOTIDE SEQUENCE [LARGE SCALE GENOMIC DNA]</scope>
    <source>
        <strain evidence="2 3">CCMP1335</strain>
    </source>
</reference>
<dbReference type="PANTHER" id="PTHR10219:SF43">
    <property type="entry name" value="GLYCOLIPID TRANSFER PROTEIN DOMAIN-CONTAINING PROTEIN"/>
    <property type="match status" value="1"/>
</dbReference>
<dbReference type="Proteomes" id="UP000001449">
    <property type="component" value="Unassembled WGS sequence"/>
</dbReference>
<name>B8LE45_THAPS</name>
<dbReference type="KEGG" id="tps:THAPSDRAFT_bd1786"/>
<proteinExistence type="predicted"/>
<dbReference type="Gene3D" id="1.10.3520.10">
    <property type="entry name" value="Glycolipid transfer protein"/>
    <property type="match status" value="1"/>
</dbReference>
<dbReference type="GO" id="GO:1902387">
    <property type="term" value="F:ceramide 1-phosphate binding"/>
    <property type="evidence" value="ECO:0000318"/>
    <property type="project" value="GO_Central"/>
</dbReference>
<keyword evidence="3" id="KW-1185">Reference proteome</keyword>
<accession>B8LE45</accession>
<dbReference type="RefSeq" id="XP_002297304.1">
    <property type="nucleotide sequence ID" value="XM_002297268.1"/>
</dbReference>
<sequence length="334" mass="36611">MIERVAVHPNPPNHQRWNEAEIETTTTLTWQLGKLVASLPRRDGDVVVGGGGVESSSSSSQLLELQQTKNKIDTVVVQAQPSSKLDRVIHSFSSVLTTANNKAINTAALLKACTSHLHLMQSASNPSLSLVAKDLEQNLSKVTSFYNHHQHHCATLSSLLELERGSGIHEGNRLKEGSAAMGLLWIRRSLAFQSCFYEGLLPQESDSISTLITTSSSSSTLSSCSATSTTAIPVATVASTTTPREAANQAYNKHLSPYHGWMLRTAFPASFSQMSDLSVILSTLSSDDDTVDDIQEKEQMVLSKLRELVETLEPLLIVWREEFERLGLEDVRRV</sequence>
<reference evidence="2 3" key="1">
    <citation type="journal article" date="2004" name="Science">
        <title>The genome of the diatom Thalassiosira pseudonana: ecology, evolution, and metabolism.</title>
        <authorList>
            <person name="Armbrust E.V."/>
            <person name="Berges J.A."/>
            <person name="Bowler C."/>
            <person name="Green B.R."/>
            <person name="Martinez D."/>
            <person name="Putnam N.H."/>
            <person name="Zhou S."/>
            <person name="Allen A.E."/>
            <person name="Apt K.E."/>
            <person name="Bechner M."/>
            <person name="Brzezinski M.A."/>
            <person name="Chaal B.K."/>
            <person name="Chiovitti A."/>
            <person name="Davis A.K."/>
            <person name="Demarest M.S."/>
            <person name="Detter J.C."/>
            <person name="Glavina T."/>
            <person name="Goodstein D."/>
            <person name="Hadi M.Z."/>
            <person name="Hellsten U."/>
            <person name="Hildebrand M."/>
            <person name="Jenkins B.D."/>
            <person name="Jurka J."/>
            <person name="Kapitonov V.V."/>
            <person name="Kroger N."/>
            <person name="Lau W.W."/>
            <person name="Lane T.W."/>
            <person name="Larimer F.W."/>
            <person name="Lippmeier J.C."/>
            <person name="Lucas S."/>
            <person name="Medina M."/>
            <person name="Montsant A."/>
            <person name="Obornik M."/>
            <person name="Parker M.S."/>
            <person name="Palenik B."/>
            <person name="Pazour G.J."/>
            <person name="Richardson P.M."/>
            <person name="Rynearson T.A."/>
            <person name="Saito M.A."/>
            <person name="Schwartz D.C."/>
            <person name="Thamatrakoln K."/>
            <person name="Valentin K."/>
            <person name="Vardi A."/>
            <person name="Wilkerson F.P."/>
            <person name="Rokhsar D.S."/>
        </authorList>
    </citation>
    <scope>NUCLEOTIDE SEQUENCE [LARGE SCALE GENOMIC DNA]</scope>
    <source>
        <strain evidence="2 3">CCMP1335</strain>
    </source>
</reference>
<dbReference type="SUPFAM" id="SSF110004">
    <property type="entry name" value="Glycolipid transfer protein, GLTP"/>
    <property type="match status" value="2"/>
</dbReference>
<dbReference type="GO" id="GO:0005829">
    <property type="term" value="C:cytosol"/>
    <property type="evidence" value="ECO:0000318"/>
    <property type="project" value="GO_Central"/>
</dbReference>
<protein>
    <recommendedName>
        <fullName evidence="1">Glycolipid transfer protein domain-containing protein</fullName>
    </recommendedName>
</protein>
<dbReference type="GO" id="GO:0035627">
    <property type="term" value="P:ceramide transport"/>
    <property type="evidence" value="ECO:0000318"/>
    <property type="project" value="GO_Central"/>
</dbReference>
<dbReference type="InterPro" id="IPR014830">
    <property type="entry name" value="Glycolipid_transfer_prot_dom"/>
</dbReference>
<dbReference type="GO" id="GO:0120009">
    <property type="term" value="P:intermembrane lipid transfer"/>
    <property type="evidence" value="ECO:0000318"/>
    <property type="project" value="GO_Central"/>
</dbReference>
<dbReference type="InterPro" id="IPR036497">
    <property type="entry name" value="GLTP_sf"/>
</dbReference>
<evidence type="ECO:0000259" key="1">
    <source>
        <dbReference type="Pfam" id="PF08718"/>
    </source>
</evidence>